<organism evidence="1">
    <name type="scientific">Siphoviridae sp. ctr2f5</name>
    <dbReference type="NCBI Taxonomy" id="2825684"/>
    <lineage>
        <taxon>Viruses</taxon>
        <taxon>Duplodnaviria</taxon>
        <taxon>Heunggongvirae</taxon>
        <taxon>Uroviricota</taxon>
        <taxon>Caudoviricetes</taxon>
    </lineage>
</organism>
<protein>
    <submittedName>
        <fullName evidence="1">Uncharacterized protein</fullName>
    </submittedName>
</protein>
<reference evidence="1" key="1">
    <citation type="journal article" date="2021" name="Proc. Natl. Acad. Sci. U.S.A.">
        <title>A Catalog of Tens of Thousands of Viruses from Human Metagenomes Reveals Hidden Associations with Chronic Diseases.</title>
        <authorList>
            <person name="Tisza M.J."/>
            <person name="Buck C.B."/>
        </authorList>
    </citation>
    <scope>NUCLEOTIDE SEQUENCE</scope>
    <source>
        <strain evidence="1">Ctr2f5</strain>
    </source>
</reference>
<accession>A0A8S5QEV7</accession>
<evidence type="ECO:0000313" key="1">
    <source>
        <dbReference type="EMBL" id="DAE17411.1"/>
    </source>
</evidence>
<sequence length="41" mass="4546">MLVLYDLHNQTKNESCAFIGLVGAPTAPALSFRLICFQYSL</sequence>
<dbReference type="EMBL" id="BK015639">
    <property type="protein sequence ID" value="DAE17411.1"/>
    <property type="molecule type" value="Genomic_DNA"/>
</dbReference>
<proteinExistence type="predicted"/>
<name>A0A8S5QEV7_9CAUD</name>